<dbReference type="Gene3D" id="2.170.130.10">
    <property type="entry name" value="TonB-dependent receptor, plug domain"/>
    <property type="match status" value="1"/>
</dbReference>
<feature type="chain" id="PRO_5043144587" evidence="12">
    <location>
        <begin position="25"/>
        <end position="670"/>
    </location>
</feature>
<dbReference type="Pfam" id="PF00593">
    <property type="entry name" value="TonB_dep_Rec_b-barrel"/>
    <property type="match status" value="1"/>
</dbReference>
<dbReference type="InterPro" id="IPR036942">
    <property type="entry name" value="Beta-barrel_TonB_sf"/>
</dbReference>
<dbReference type="EMBL" id="MKKK01000032">
    <property type="protein sequence ID" value="OEY94614.1"/>
    <property type="molecule type" value="Genomic_DNA"/>
</dbReference>
<keyword evidence="6" id="KW-0406">Ion transport</keyword>
<evidence type="ECO:0000256" key="11">
    <source>
        <dbReference type="RuleBase" id="RU003357"/>
    </source>
</evidence>
<proteinExistence type="inferred from homology"/>
<gene>
    <name evidence="15" type="ORF">BJI46_13435</name>
</gene>
<comment type="caution">
    <text evidence="15">The sequence shown here is derived from an EMBL/GenBank/DDBJ whole genome shotgun (WGS) entry which is preliminary data.</text>
</comment>
<dbReference type="GO" id="GO:0044718">
    <property type="term" value="P:siderophore transmembrane transport"/>
    <property type="evidence" value="ECO:0007669"/>
    <property type="project" value="TreeGrafter"/>
</dbReference>
<keyword evidence="3 10" id="KW-1134">Transmembrane beta strand</keyword>
<name>A0A1E7R5L0_9GAMM</name>
<dbReference type="InterPro" id="IPR039426">
    <property type="entry name" value="TonB-dep_rcpt-like"/>
</dbReference>
<organism evidence="15 16">
    <name type="scientific">Acinetobacter qingfengensis</name>
    <dbReference type="NCBI Taxonomy" id="1262585"/>
    <lineage>
        <taxon>Bacteria</taxon>
        <taxon>Pseudomonadati</taxon>
        <taxon>Pseudomonadota</taxon>
        <taxon>Gammaproteobacteria</taxon>
        <taxon>Moraxellales</taxon>
        <taxon>Moraxellaceae</taxon>
        <taxon>Acinetobacter</taxon>
    </lineage>
</organism>
<dbReference type="GO" id="GO:0015344">
    <property type="term" value="F:siderophore uptake transmembrane transporter activity"/>
    <property type="evidence" value="ECO:0007669"/>
    <property type="project" value="TreeGrafter"/>
</dbReference>
<keyword evidence="5 12" id="KW-0732">Signal</keyword>
<comment type="subcellular location">
    <subcellularLocation>
        <location evidence="1 10">Cell outer membrane</location>
        <topology evidence="1 10">Multi-pass membrane protein</topology>
    </subcellularLocation>
</comment>
<evidence type="ECO:0000256" key="3">
    <source>
        <dbReference type="ARBA" id="ARBA00022452"/>
    </source>
</evidence>
<evidence type="ECO:0000256" key="5">
    <source>
        <dbReference type="ARBA" id="ARBA00022729"/>
    </source>
</evidence>
<evidence type="ECO:0000313" key="16">
    <source>
        <dbReference type="Proteomes" id="UP000185895"/>
    </source>
</evidence>
<sequence length="670" mass="74862">MDLPRNFLTRSILFSLASSSIAYADENNIKQLDAIVVTASGYEQTIADAPASITVIDREELDKRNYHDITDVLNDVPGVTITGSGSTLDVSIRGMDPQYTLFLVDGKKQDSRTTRPNGDDFGLEKGILPPLQAIERIEVIRGPMSSLYGSDAMGGVVNIITKKVPDRWTGSFDVSTTLQEHKDSGDVFDTNIYLAGPLAEKLAMQVAAGYYNRDEDNIIGGFKGTKREHLNTKFTYVINDHHDVAFGYDTSKQVGDETAKTAASNIRGKLRFYRDVFSLTHNGKYTDNVNSNSYLQYEKSQTPDRENAVLTSLNNGVRVNQPIETEVLTANTQWNWLLGNHTLSFGAYFKNEELTDKATNLNTAGNAGSDFSRWSNALFFEDTWALTDHLNVTGGLRWDNDEQYGSHFSPRLYTVYHLNDKITLKGGVTTGYKQPELRAAADGFWQVTARGAGIILGNSDLKPEQSTTYEIGAIWQGDLFTTSLTAYHTDFKDKLQNYSACQAGSRTNSASWTCTAPDGQTKYWRILERTNVDSAEINGVEITFDTQLNDWSTLRANYTFTDSEQKSGANKGRPLNDIPKHNVNVTLDTQPSDAVNLWARYNYRGATTDSTTVTEWPAYSFYDVGLNYRFNDHLTAKFAINNIFDKQLVAEENEKVLDGRRYTIGLNMNF</sequence>
<dbReference type="AlphaFoldDB" id="A0A1E7R5L0"/>
<dbReference type="Proteomes" id="UP000185895">
    <property type="component" value="Unassembled WGS sequence"/>
</dbReference>
<protein>
    <submittedName>
        <fullName evidence="15">Uncharacterized protein</fullName>
    </submittedName>
</protein>
<dbReference type="InterPro" id="IPR012910">
    <property type="entry name" value="Plug_dom"/>
</dbReference>
<dbReference type="STRING" id="1262585.BJI46_13435"/>
<keyword evidence="7 11" id="KW-0798">TonB box</keyword>
<evidence type="ECO:0000256" key="7">
    <source>
        <dbReference type="ARBA" id="ARBA00023077"/>
    </source>
</evidence>
<reference evidence="15 16" key="1">
    <citation type="submission" date="2016-09" db="EMBL/GenBank/DDBJ databases">
        <authorList>
            <person name="Capua I."/>
            <person name="De Benedictis P."/>
            <person name="Joannis T."/>
            <person name="Lombin L.H."/>
            <person name="Cattoli G."/>
        </authorList>
    </citation>
    <scope>NUCLEOTIDE SEQUENCE [LARGE SCALE GENOMIC DNA]</scope>
    <source>
        <strain evidence="15 16">ANC 4671</strain>
    </source>
</reference>
<keyword evidence="2 10" id="KW-0813">Transport</keyword>
<evidence type="ECO:0000259" key="14">
    <source>
        <dbReference type="Pfam" id="PF07715"/>
    </source>
</evidence>
<keyword evidence="8 10" id="KW-0472">Membrane</keyword>
<keyword evidence="4 10" id="KW-0812">Transmembrane</keyword>
<evidence type="ECO:0000256" key="4">
    <source>
        <dbReference type="ARBA" id="ARBA00022692"/>
    </source>
</evidence>
<dbReference type="Gene3D" id="2.40.170.20">
    <property type="entry name" value="TonB-dependent receptor, beta-barrel domain"/>
    <property type="match status" value="1"/>
</dbReference>
<keyword evidence="9 10" id="KW-0998">Cell outer membrane</keyword>
<dbReference type="PROSITE" id="PS52016">
    <property type="entry name" value="TONB_DEPENDENT_REC_3"/>
    <property type="match status" value="1"/>
</dbReference>
<dbReference type="InterPro" id="IPR000531">
    <property type="entry name" value="Beta-barrel_TonB"/>
</dbReference>
<accession>A0A1E7R5L0</accession>
<dbReference type="RefSeq" id="WP_070070138.1">
    <property type="nucleotide sequence ID" value="NZ_MKKK01000032.1"/>
</dbReference>
<evidence type="ECO:0000256" key="12">
    <source>
        <dbReference type="SAM" id="SignalP"/>
    </source>
</evidence>
<feature type="domain" description="TonB-dependent receptor plug" evidence="14">
    <location>
        <begin position="47"/>
        <end position="156"/>
    </location>
</feature>
<evidence type="ECO:0000256" key="2">
    <source>
        <dbReference type="ARBA" id="ARBA00022448"/>
    </source>
</evidence>
<comment type="similarity">
    <text evidence="10 11">Belongs to the TonB-dependent receptor family.</text>
</comment>
<dbReference type="SUPFAM" id="SSF56935">
    <property type="entry name" value="Porins"/>
    <property type="match status" value="1"/>
</dbReference>
<dbReference type="InterPro" id="IPR037066">
    <property type="entry name" value="Plug_dom_sf"/>
</dbReference>
<evidence type="ECO:0000256" key="10">
    <source>
        <dbReference type="PROSITE-ProRule" id="PRU01360"/>
    </source>
</evidence>
<dbReference type="GO" id="GO:0009279">
    <property type="term" value="C:cell outer membrane"/>
    <property type="evidence" value="ECO:0007669"/>
    <property type="project" value="UniProtKB-SubCell"/>
</dbReference>
<evidence type="ECO:0000256" key="8">
    <source>
        <dbReference type="ARBA" id="ARBA00023136"/>
    </source>
</evidence>
<dbReference type="PANTHER" id="PTHR30069:SF53">
    <property type="entry name" value="COLICIN I RECEPTOR-RELATED"/>
    <property type="match status" value="1"/>
</dbReference>
<evidence type="ECO:0000259" key="13">
    <source>
        <dbReference type="Pfam" id="PF00593"/>
    </source>
</evidence>
<keyword evidence="16" id="KW-1185">Reference proteome</keyword>
<dbReference type="PANTHER" id="PTHR30069">
    <property type="entry name" value="TONB-DEPENDENT OUTER MEMBRANE RECEPTOR"/>
    <property type="match status" value="1"/>
</dbReference>
<evidence type="ECO:0000256" key="9">
    <source>
        <dbReference type="ARBA" id="ARBA00023237"/>
    </source>
</evidence>
<dbReference type="CDD" id="cd01347">
    <property type="entry name" value="ligand_gated_channel"/>
    <property type="match status" value="1"/>
</dbReference>
<dbReference type="OrthoDB" id="9764669at2"/>
<evidence type="ECO:0000313" key="15">
    <source>
        <dbReference type="EMBL" id="OEY94614.1"/>
    </source>
</evidence>
<evidence type="ECO:0000256" key="1">
    <source>
        <dbReference type="ARBA" id="ARBA00004571"/>
    </source>
</evidence>
<feature type="domain" description="TonB-dependent receptor-like beta-barrel" evidence="13">
    <location>
        <begin position="236"/>
        <end position="643"/>
    </location>
</feature>
<feature type="signal peptide" evidence="12">
    <location>
        <begin position="1"/>
        <end position="24"/>
    </location>
</feature>
<evidence type="ECO:0000256" key="6">
    <source>
        <dbReference type="ARBA" id="ARBA00023065"/>
    </source>
</evidence>
<dbReference type="Pfam" id="PF07715">
    <property type="entry name" value="Plug"/>
    <property type="match status" value="1"/>
</dbReference>